<proteinExistence type="predicted"/>
<comment type="caution">
    <text evidence="2">The sequence shown here is derived from an EMBL/GenBank/DDBJ whole genome shotgun (WGS) entry which is preliminary data.</text>
</comment>
<dbReference type="SUPFAM" id="SSF47986">
    <property type="entry name" value="DEATH domain"/>
    <property type="match status" value="1"/>
</dbReference>
<protein>
    <recommendedName>
        <fullName evidence="1">Death domain-containing protein</fullName>
    </recommendedName>
</protein>
<dbReference type="CDD" id="cd01670">
    <property type="entry name" value="Death"/>
    <property type="match status" value="1"/>
</dbReference>
<keyword evidence="3" id="KW-1185">Reference proteome</keyword>
<dbReference type="SMART" id="SM00005">
    <property type="entry name" value="DEATH"/>
    <property type="match status" value="1"/>
</dbReference>
<dbReference type="Pfam" id="PF00531">
    <property type="entry name" value="Death"/>
    <property type="match status" value="1"/>
</dbReference>
<dbReference type="Gene3D" id="1.10.533.10">
    <property type="entry name" value="Death Domain, Fas"/>
    <property type="match status" value="1"/>
</dbReference>
<dbReference type="InterPro" id="IPR000488">
    <property type="entry name" value="Death_dom"/>
</dbReference>
<sequence>MNSNINKNVSDLESKLEKLRLEGLTKHVDMAEQSSAVIDVASTIHSSYLFDEIGRSLLQHICLIVSSTASGRFYGDWKCFGIQLGLTQEQIKCIEYDFIGLQDPTYYVLLAFAQQNEATLDKVVDAFDAIKRKDVINRVMHHFDNFYLKIQETKYNDFKNGIYRPNTLPRAPLVLCPTNVNQESTTLTLDEVSSCKDEVSSHKDEVSMCKTNVSKPPKEEIVIPKNNSIKEPNMIAFTTLPKIKVEHNILVNSSPSHAISKLSKENLKNKKKYNCIIMLTFAEDGKSVAEKVAEKLRNNVPRIGVLMFQEQEKHVLSGAEEFIEDCFHQVNYIIPILTPIYLERLQGNAHNMIDIRNLDVKYLRYIFCLMRYEYLRDSCLNRRVRCLVPDLELHKVLSYFMHPVLQAWFKVSDLDEFADKIASKEL</sequence>
<dbReference type="InterPro" id="IPR011029">
    <property type="entry name" value="DEATH-like_dom_sf"/>
</dbReference>
<gene>
    <name evidence="2" type="ORF">TKK_002219</name>
</gene>
<dbReference type="AlphaFoldDB" id="A0ABD2XJ59"/>
<dbReference type="EMBL" id="JBJJXI010000021">
    <property type="protein sequence ID" value="KAL3405174.1"/>
    <property type="molecule type" value="Genomic_DNA"/>
</dbReference>
<evidence type="ECO:0000259" key="1">
    <source>
        <dbReference type="PROSITE" id="PS50017"/>
    </source>
</evidence>
<dbReference type="Proteomes" id="UP001627154">
    <property type="component" value="Unassembled WGS sequence"/>
</dbReference>
<dbReference type="PROSITE" id="PS50017">
    <property type="entry name" value="DEATH_DOMAIN"/>
    <property type="match status" value="1"/>
</dbReference>
<evidence type="ECO:0000313" key="3">
    <source>
        <dbReference type="Proteomes" id="UP001627154"/>
    </source>
</evidence>
<evidence type="ECO:0000313" key="2">
    <source>
        <dbReference type="EMBL" id="KAL3405174.1"/>
    </source>
</evidence>
<name>A0ABD2XJ59_9HYME</name>
<accession>A0ABD2XJ59</accession>
<organism evidence="2 3">
    <name type="scientific">Trichogramma kaykai</name>
    <dbReference type="NCBI Taxonomy" id="54128"/>
    <lineage>
        <taxon>Eukaryota</taxon>
        <taxon>Metazoa</taxon>
        <taxon>Ecdysozoa</taxon>
        <taxon>Arthropoda</taxon>
        <taxon>Hexapoda</taxon>
        <taxon>Insecta</taxon>
        <taxon>Pterygota</taxon>
        <taxon>Neoptera</taxon>
        <taxon>Endopterygota</taxon>
        <taxon>Hymenoptera</taxon>
        <taxon>Apocrita</taxon>
        <taxon>Proctotrupomorpha</taxon>
        <taxon>Chalcidoidea</taxon>
        <taxon>Trichogrammatidae</taxon>
        <taxon>Trichogramma</taxon>
    </lineage>
</organism>
<reference evidence="2 3" key="1">
    <citation type="journal article" date="2024" name="bioRxiv">
        <title>A reference genome for Trichogramma kaykai: A tiny desert-dwelling parasitoid wasp with competing sex-ratio distorters.</title>
        <authorList>
            <person name="Culotta J."/>
            <person name="Lindsey A.R."/>
        </authorList>
    </citation>
    <scope>NUCLEOTIDE SEQUENCE [LARGE SCALE GENOMIC DNA]</scope>
    <source>
        <strain evidence="2 3">KSX58</strain>
    </source>
</reference>
<feature type="domain" description="Death" evidence="1">
    <location>
        <begin position="76"/>
        <end position="143"/>
    </location>
</feature>